<name>A0A316V0I0_9BASI</name>
<dbReference type="SMART" id="SM00671">
    <property type="entry name" value="SEL1"/>
    <property type="match status" value="5"/>
</dbReference>
<evidence type="ECO:0000256" key="1">
    <source>
        <dbReference type="ARBA" id="ARBA00022737"/>
    </source>
</evidence>
<dbReference type="OrthoDB" id="272077at2759"/>
<evidence type="ECO:0000313" key="4">
    <source>
        <dbReference type="Proteomes" id="UP000245884"/>
    </source>
</evidence>
<feature type="compositionally biased region" description="Basic and acidic residues" evidence="2">
    <location>
        <begin position="822"/>
        <end position="831"/>
    </location>
</feature>
<accession>A0A316V0I0</accession>
<feature type="compositionally biased region" description="Basic and acidic residues" evidence="2">
    <location>
        <begin position="625"/>
        <end position="634"/>
    </location>
</feature>
<dbReference type="AlphaFoldDB" id="A0A316V0I0"/>
<dbReference type="Pfam" id="PF08238">
    <property type="entry name" value="Sel1"/>
    <property type="match status" value="4"/>
</dbReference>
<protein>
    <submittedName>
        <fullName evidence="3">HCP-like protein</fullName>
    </submittedName>
</protein>
<feature type="compositionally biased region" description="Pro residues" evidence="2">
    <location>
        <begin position="173"/>
        <end position="183"/>
    </location>
</feature>
<organism evidence="3 4">
    <name type="scientific">Jaminaea rosea</name>
    <dbReference type="NCBI Taxonomy" id="1569628"/>
    <lineage>
        <taxon>Eukaryota</taxon>
        <taxon>Fungi</taxon>
        <taxon>Dikarya</taxon>
        <taxon>Basidiomycota</taxon>
        <taxon>Ustilaginomycotina</taxon>
        <taxon>Exobasidiomycetes</taxon>
        <taxon>Microstromatales</taxon>
        <taxon>Microstromatales incertae sedis</taxon>
        <taxon>Jaminaea</taxon>
    </lineage>
</organism>
<dbReference type="Gene3D" id="1.25.40.10">
    <property type="entry name" value="Tetratricopeptide repeat domain"/>
    <property type="match status" value="1"/>
</dbReference>
<dbReference type="InterPro" id="IPR011990">
    <property type="entry name" value="TPR-like_helical_dom_sf"/>
</dbReference>
<feature type="compositionally biased region" description="Polar residues" evidence="2">
    <location>
        <begin position="87"/>
        <end position="97"/>
    </location>
</feature>
<dbReference type="RefSeq" id="XP_025364673.1">
    <property type="nucleotide sequence ID" value="XM_025504911.1"/>
</dbReference>
<evidence type="ECO:0000256" key="2">
    <source>
        <dbReference type="SAM" id="MobiDB-lite"/>
    </source>
</evidence>
<feature type="compositionally biased region" description="Low complexity" evidence="2">
    <location>
        <begin position="790"/>
        <end position="821"/>
    </location>
</feature>
<dbReference type="InterPro" id="IPR051726">
    <property type="entry name" value="Chitin_Synth_Reg"/>
</dbReference>
<reference evidence="3 4" key="1">
    <citation type="journal article" date="2018" name="Mol. Biol. Evol.">
        <title>Broad Genomic Sampling Reveals a Smut Pathogenic Ancestry of the Fungal Clade Ustilaginomycotina.</title>
        <authorList>
            <person name="Kijpornyongpan T."/>
            <person name="Mondo S.J."/>
            <person name="Barry K."/>
            <person name="Sandor L."/>
            <person name="Lee J."/>
            <person name="Lipzen A."/>
            <person name="Pangilinan J."/>
            <person name="LaButti K."/>
            <person name="Hainaut M."/>
            <person name="Henrissat B."/>
            <person name="Grigoriev I.V."/>
            <person name="Spatafora J.W."/>
            <person name="Aime M.C."/>
        </authorList>
    </citation>
    <scope>NUCLEOTIDE SEQUENCE [LARGE SCALE GENOMIC DNA]</scope>
    <source>
        <strain evidence="3 4">MCA 5214</strain>
    </source>
</reference>
<sequence>MSGAVPFGFGQDGSPFPPHPTRQPNGNGNAKPHKATATASAPAPRPPPLPQGAHQQEMQWRKQNGYPVQPSYPSQSFAPGQLIIPPQQKQRASSFSPISPGAAPFAAGPRHPSQGYSTQLKPGQPVDMPPGGYYRSASVGPPQHQQHQHQGYAGGGGGGGGHFQSRSYDDRPPAPLPPPPLPHPSSSYHAAAPMPQPRRASNNHAAPPPAATLVKEARRSSADATGAPVLAMPLTDMETLTARREKALAANLESMKLDWARLVVRYVERVHADAISLTDPTLIRYVDEAMAVINRRASSSSPDALGLYMRGDLRASGKFPSYHRKDPKNAFNDFELSGRLGHAASWFRIGQDYEHLDDPARAREAYARGQALRDVGCIYRMGMMHLMGQIGAATDYPLAMSLLKEASELSNEETPQPSYVLGMLFHGEFSHIPIPAHLFSPIPDPAQPRVQPTKERTAYHLIERSAFLNFAPAQYKLGWAYEYAQLDCPFDPLLSVQYYSLASKGGEVEADMAVSKWFLCGAEGCFDKNESLAYLFAEKAARRGLASAEFALAYYHEVGVGCNKDVPAAKGWYKRAAARGNADAKERLEALEKDQGTTLSRSEHEAQLDVRLQRKHTAAQALSQKEGRKARDQRQMPPMPTGGASGQETLSTGFEHLNLKNQGGGGQQQTAAKPPRDVRRRQTMRMVDDAASWRGLPSRQQQQTPAPPLPQQQAMPMPTPQPFRATTPQPAPARQPPATHMATPPHPQGRRPSSTMSPAPAPPQPGPASHHRMPPPAPFPSGPSGPSPAPNAAMMGRRNPSSQGGPHQQAPSSSSASTSSPPRKDPQKFDTFEEMGFASSAVGSGKDCVVM</sequence>
<gene>
    <name evidence="3" type="ORF">BDZ90DRAFT_229096</name>
</gene>
<dbReference type="EMBL" id="KZ819662">
    <property type="protein sequence ID" value="PWN30061.1"/>
    <property type="molecule type" value="Genomic_DNA"/>
</dbReference>
<evidence type="ECO:0000313" key="3">
    <source>
        <dbReference type="EMBL" id="PWN30061.1"/>
    </source>
</evidence>
<feature type="compositionally biased region" description="Low complexity" evidence="2">
    <location>
        <begin position="184"/>
        <end position="193"/>
    </location>
</feature>
<dbReference type="InterPro" id="IPR006597">
    <property type="entry name" value="Sel1-like"/>
</dbReference>
<dbReference type="GeneID" id="37026734"/>
<keyword evidence="1" id="KW-0677">Repeat</keyword>
<dbReference type="STRING" id="1569628.A0A316V0I0"/>
<feature type="compositionally biased region" description="Low complexity" evidence="2">
    <location>
        <begin position="711"/>
        <end position="728"/>
    </location>
</feature>
<dbReference type="PANTHER" id="PTHR46430:SF2">
    <property type="entry name" value="CHITIN SYNTHASE REGULATORY FACTOR 4"/>
    <property type="match status" value="1"/>
</dbReference>
<proteinExistence type="predicted"/>
<keyword evidence="4" id="KW-1185">Reference proteome</keyword>
<dbReference type="PANTHER" id="PTHR46430">
    <property type="entry name" value="PROTEIN SKT5-RELATED"/>
    <property type="match status" value="1"/>
</dbReference>
<feature type="compositionally biased region" description="Pro residues" evidence="2">
    <location>
        <begin position="774"/>
        <end position="789"/>
    </location>
</feature>
<feature type="region of interest" description="Disordered" evidence="2">
    <location>
        <begin position="614"/>
        <end position="851"/>
    </location>
</feature>
<feature type="compositionally biased region" description="Gly residues" evidence="2">
    <location>
        <begin position="152"/>
        <end position="162"/>
    </location>
</feature>
<feature type="region of interest" description="Disordered" evidence="2">
    <location>
        <begin position="1"/>
        <end position="227"/>
    </location>
</feature>
<dbReference type="Proteomes" id="UP000245884">
    <property type="component" value="Unassembled WGS sequence"/>
</dbReference>
<dbReference type="SUPFAM" id="SSF81901">
    <property type="entry name" value="HCP-like"/>
    <property type="match status" value="2"/>
</dbReference>